<dbReference type="Proteomes" id="UP000027222">
    <property type="component" value="Unassembled WGS sequence"/>
</dbReference>
<dbReference type="AlphaFoldDB" id="A0A067TA21"/>
<dbReference type="HOGENOM" id="CLU_2399846_0_0_1"/>
<evidence type="ECO:0000313" key="1">
    <source>
        <dbReference type="EMBL" id="KDR79222.1"/>
    </source>
</evidence>
<gene>
    <name evidence="1" type="ORF">GALMADRAFT_1228847</name>
</gene>
<evidence type="ECO:0000313" key="2">
    <source>
        <dbReference type="Proteomes" id="UP000027222"/>
    </source>
</evidence>
<dbReference type="EMBL" id="KL142373">
    <property type="protein sequence ID" value="KDR79222.1"/>
    <property type="molecule type" value="Genomic_DNA"/>
</dbReference>
<name>A0A067TA21_GALM3</name>
<sequence length="93" mass="10230">MQLKSSPFNDLAIHVVDVSISRPPAMLELGVLLNSTLWVISPKCDEGLDRFPNCWSDGNRRCAAFSYDGDPEAWVKDEFQSTRGGSEGNPPCS</sequence>
<accession>A0A067TA21</accession>
<proteinExistence type="predicted"/>
<reference evidence="2" key="1">
    <citation type="journal article" date="2014" name="Proc. Natl. Acad. Sci. U.S.A.">
        <title>Extensive sampling of basidiomycete genomes demonstrates inadequacy of the white-rot/brown-rot paradigm for wood decay fungi.</title>
        <authorList>
            <person name="Riley R."/>
            <person name="Salamov A.A."/>
            <person name="Brown D.W."/>
            <person name="Nagy L.G."/>
            <person name="Floudas D."/>
            <person name="Held B.W."/>
            <person name="Levasseur A."/>
            <person name="Lombard V."/>
            <person name="Morin E."/>
            <person name="Otillar R."/>
            <person name="Lindquist E.A."/>
            <person name="Sun H."/>
            <person name="LaButti K.M."/>
            <person name="Schmutz J."/>
            <person name="Jabbour D."/>
            <person name="Luo H."/>
            <person name="Baker S.E."/>
            <person name="Pisabarro A.G."/>
            <person name="Walton J.D."/>
            <person name="Blanchette R.A."/>
            <person name="Henrissat B."/>
            <person name="Martin F."/>
            <person name="Cullen D."/>
            <person name="Hibbett D.S."/>
            <person name="Grigoriev I.V."/>
        </authorList>
    </citation>
    <scope>NUCLEOTIDE SEQUENCE [LARGE SCALE GENOMIC DNA]</scope>
    <source>
        <strain evidence="2">CBS 339.88</strain>
    </source>
</reference>
<organism evidence="1 2">
    <name type="scientific">Galerina marginata (strain CBS 339.88)</name>
    <dbReference type="NCBI Taxonomy" id="685588"/>
    <lineage>
        <taxon>Eukaryota</taxon>
        <taxon>Fungi</taxon>
        <taxon>Dikarya</taxon>
        <taxon>Basidiomycota</taxon>
        <taxon>Agaricomycotina</taxon>
        <taxon>Agaricomycetes</taxon>
        <taxon>Agaricomycetidae</taxon>
        <taxon>Agaricales</taxon>
        <taxon>Agaricineae</taxon>
        <taxon>Strophariaceae</taxon>
        <taxon>Galerina</taxon>
    </lineage>
</organism>
<keyword evidence="2" id="KW-1185">Reference proteome</keyword>
<protein>
    <submittedName>
        <fullName evidence="1">Uncharacterized protein</fullName>
    </submittedName>
</protein>